<organism evidence="6">
    <name type="scientific">Halomonas sp. RT37</name>
    <dbReference type="NCBI Taxonomy" id="2950872"/>
    <lineage>
        <taxon>Bacteria</taxon>
        <taxon>Pseudomonadati</taxon>
        <taxon>Pseudomonadota</taxon>
        <taxon>Gammaproteobacteria</taxon>
        <taxon>Oceanospirillales</taxon>
        <taxon>Halomonadaceae</taxon>
        <taxon>Halomonas</taxon>
    </lineage>
</organism>
<dbReference type="InterPro" id="IPR000847">
    <property type="entry name" value="LysR_HTH_N"/>
</dbReference>
<dbReference type="AlphaFoldDB" id="A0AAU7KKG8"/>
<name>A0AAU7KKG8_9GAMM</name>
<keyword evidence="2" id="KW-0805">Transcription regulation</keyword>
<dbReference type="GO" id="GO:0003700">
    <property type="term" value="F:DNA-binding transcription factor activity"/>
    <property type="evidence" value="ECO:0007669"/>
    <property type="project" value="InterPro"/>
</dbReference>
<dbReference type="Gene3D" id="3.40.190.290">
    <property type="match status" value="1"/>
</dbReference>
<evidence type="ECO:0000256" key="3">
    <source>
        <dbReference type="ARBA" id="ARBA00023125"/>
    </source>
</evidence>
<dbReference type="PANTHER" id="PTHR30537">
    <property type="entry name" value="HTH-TYPE TRANSCRIPTIONAL REGULATOR"/>
    <property type="match status" value="1"/>
</dbReference>
<dbReference type="SUPFAM" id="SSF46785">
    <property type="entry name" value="Winged helix' DNA-binding domain"/>
    <property type="match status" value="1"/>
</dbReference>
<evidence type="ECO:0000256" key="2">
    <source>
        <dbReference type="ARBA" id="ARBA00023015"/>
    </source>
</evidence>
<proteinExistence type="inferred from homology"/>
<dbReference type="InterPro" id="IPR005119">
    <property type="entry name" value="LysR_subst-bd"/>
</dbReference>
<feature type="domain" description="HTH lysR-type" evidence="5">
    <location>
        <begin position="1"/>
        <end position="58"/>
    </location>
</feature>
<evidence type="ECO:0000259" key="5">
    <source>
        <dbReference type="PROSITE" id="PS50931"/>
    </source>
</evidence>
<dbReference type="FunFam" id="1.10.10.10:FF:000001">
    <property type="entry name" value="LysR family transcriptional regulator"/>
    <property type="match status" value="1"/>
</dbReference>
<dbReference type="RefSeq" id="WP_348827649.1">
    <property type="nucleotide sequence ID" value="NZ_CP098827.1"/>
</dbReference>
<sequence length="309" mass="33889">MLVHNMRLFLTIVEKGSLVAAARETGLSSTTVSERLASLEQYFGVVLINRTTRSISLTEEGRTLVEGAKQVLAELEELESRIRHGAQTLSGPIRISVPIDLGRGVVSQVMAHFARENPDVSLELSLSDGFTDIVGQGFDLALRFGQVLDSSLRIRQLGSFRRIVCAAPTYLERHGVPGTPTELAQHNCLVMRFGAALDNVWSFGPEDAPQQVTVKGNRIANDGSLVRQWAVEGHGICLKSELDVQEDLEQGRLVPLLEDVAAPPKPLQLMFPPARDQPRRVKAFAEALCQELSAREQAATAHRAGRENR</sequence>
<dbReference type="PROSITE" id="PS50931">
    <property type="entry name" value="HTH_LYSR"/>
    <property type="match status" value="1"/>
</dbReference>
<dbReference type="PANTHER" id="PTHR30537:SF5">
    <property type="entry name" value="HTH-TYPE TRANSCRIPTIONAL ACTIVATOR TTDR-RELATED"/>
    <property type="match status" value="1"/>
</dbReference>
<dbReference type="InterPro" id="IPR058163">
    <property type="entry name" value="LysR-type_TF_proteobact-type"/>
</dbReference>
<dbReference type="FunFam" id="3.40.190.290:FF:000001">
    <property type="entry name" value="Transcriptional regulator, LysR family"/>
    <property type="match status" value="1"/>
</dbReference>
<accession>A0AAU7KKG8</accession>
<dbReference type="CDD" id="cd08422">
    <property type="entry name" value="PBP2_CrgA_like"/>
    <property type="match status" value="1"/>
</dbReference>
<dbReference type="Pfam" id="PF00126">
    <property type="entry name" value="HTH_1"/>
    <property type="match status" value="1"/>
</dbReference>
<dbReference type="Gene3D" id="1.10.10.10">
    <property type="entry name" value="Winged helix-like DNA-binding domain superfamily/Winged helix DNA-binding domain"/>
    <property type="match status" value="1"/>
</dbReference>
<reference evidence="6" key="1">
    <citation type="submission" date="2022-06" db="EMBL/GenBank/DDBJ databases">
        <title>A novel DMS-producing enzyme.</title>
        <authorList>
            <person name="Zhang Y."/>
        </authorList>
    </citation>
    <scope>NUCLEOTIDE SEQUENCE</scope>
    <source>
        <strain evidence="6">RT37</strain>
    </source>
</reference>
<dbReference type="InterPro" id="IPR036388">
    <property type="entry name" value="WH-like_DNA-bd_sf"/>
</dbReference>
<keyword evidence="3" id="KW-0238">DNA-binding</keyword>
<dbReference type="EMBL" id="CP098827">
    <property type="protein sequence ID" value="XBO72012.1"/>
    <property type="molecule type" value="Genomic_DNA"/>
</dbReference>
<keyword evidence="4" id="KW-0804">Transcription</keyword>
<dbReference type="InterPro" id="IPR036390">
    <property type="entry name" value="WH_DNA-bd_sf"/>
</dbReference>
<dbReference type="GO" id="GO:0003677">
    <property type="term" value="F:DNA binding"/>
    <property type="evidence" value="ECO:0007669"/>
    <property type="project" value="UniProtKB-KW"/>
</dbReference>
<evidence type="ECO:0000313" key="6">
    <source>
        <dbReference type="EMBL" id="XBO72012.1"/>
    </source>
</evidence>
<protein>
    <submittedName>
        <fullName evidence="6">LysR family transcriptional regulator</fullName>
    </submittedName>
</protein>
<dbReference type="SUPFAM" id="SSF53850">
    <property type="entry name" value="Periplasmic binding protein-like II"/>
    <property type="match status" value="1"/>
</dbReference>
<evidence type="ECO:0000256" key="1">
    <source>
        <dbReference type="ARBA" id="ARBA00009437"/>
    </source>
</evidence>
<gene>
    <name evidence="6" type="ORF">NFG58_04690</name>
</gene>
<evidence type="ECO:0000256" key="4">
    <source>
        <dbReference type="ARBA" id="ARBA00023163"/>
    </source>
</evidence>
<comment type="similarity">
    <text evidence="1">Belongs to the LysR transcriptional regulatory family.</text>
</comment>
<dbReference type="Pfam" id="PF03466">
    <property type="entry name" value="LysR_substrate"/>
    <property type="match status" value="1"/>
</dbReference>